<dbReference type="PANTHER" id="PTHR45790:SF3">
    <property type="entry name" value="S-ADENOSYL-L-METHIONINE-DEPENDENT UROPORPHYRINOGEN III METHYLTRANSFERASE, CHLOROPLASTIC"/>
    <property type="match status" value="1"/>
</dbReference>
<reference evidence="8 9" key="1">
    <citation type="submission" date="2018-08" db="EMBL/GenBank/DDBJ databases">
        <title>Meiothermus terrae DSM 26712 genome sequencing project.</title>
        <authorList>
            <person name="Da Costa M.S."/>
            <person name="Albuquerque L."/>
            <person name="Raposo P."/>
            <person name="Froufe H.J.C."/>
            <person name="Barroso C.S."/>
            <person name="Egas C."/>
        </authorList>
    </citation>
    <scope>NUCLEOTIDE SEQUENCE [LARGE SCALE GENOMIC DNA]</scope>
    <source>
        <strain evidence="8 9">DSM 26712</strain>
    </source>
</reference>
<organism evidence="8 9">
    <name type="scientific">Calidithermus terrae</name>
    <dbReference type="NCBI Taxonomy" id="1408545"/>
    <lineage>
        <taxon>Bacteria</taxon>
        <taxon>Thermotogati</taxon>
        <taxon>Deinococcota</taxon>
        <taxon>Deinococci</taxon>
        <taxon>Thermales</taxon>
        <taxon>Thermaceae</taxon>
        <taxon>Calidithermus</taxon>
    </lineage>
</organism>
<dbReference type="InterPro" id="IPR006366">
    <property type="entry name" value="CobA/CysG_C"/>
</dbReference>
<dbReference type="OrthoDB" id="9815856at2"/>
<protein>
    <recommendedName>
        <fullName evidence="1">uroporphyrinogen-III C-methyltransferase</fullName>
        <ecNumber evidence="1">2.1.1.107</ecNumber>
    </recommendedName>
</protein>
<comment type="similarity">
    <text evidence="6">Belongs to the precorrin methyltransferase family.</text>
</comment>
<keyword evidence="3 6" id="KW-0808">Transferase</keyword>
<accession>A0A399EJX7</accession>
<dbReference type="PROSITE" id="PS00839">
    <property type="entry name" value="SUMT_1"/>
    <property type="match status" value="1"/>
</dbReference>
<gene>
    <name evidence="8" type="primary">sumT</name>
    <name evidence="8" type="ORF">Mterra_02035</name>
</gene>
<dbReference type="GO" id="GO:0004851">
    <property type="term" value="F:uroporphyrin-III C-methyltransferase activity"/>
    <property type="evidence" value="ECO:0007669"/>
    <property type="project" value="UniProtKB-EC"/>
</dbReference>
<dbReference type="NCBIfam" id="TIGR01469">
    <property type="entry name" value="cobA_cysG_Cterm"/>
    <property type="match status" value="1"/>
</dbReference>
<dbReference type="Pfam" id="PF00590">
    <property type="entry name" value="TP_methylase"/>
    <property type="match status" value="1"/>
</dbReference>
<dbReference type="GO" id="GO:0032259">
    <property type="term" value="P:methylation"/>
    <property type="evidence" value="ECO:0007669"/>
    <property type="project" value="UniProtKB-KW"/>
</dbReference>
<evidence type="ECO:0000313" key="8">
    <source>
        <dbReference type="EMBL" id="RIH84238.1"/>
    </source>
</evidence>
<dbReference type="PROSITE" id="PS00840">
    <property type="entry name" value="SUMT_2"/>
    <property type="match status" value="1"/>
</dbReference>
<sequence length="252" mass="26575">MRGKVYLVGAGPGDPELLTLKALRVLREAEVVLYDRLVSPAVLELVNPLARLLYVGKELGEQDRVQQLIFQQLLCHARAGRTVARLKGGDPMVYGRGAEEWLALAAEGVGVELVPGVSSSLAVPGLAGIPLTLRGVAGGFAVLPGHAQGGTLPDPAPYARVDTLVVLMGVGERARIARGLIRAGRRADEPVAFVENGSTPEERVVTATLGEVARGEVAVQPPAVWVIGEVVRVRERLEALERAARPVTAASS</sequence>
<dbReference type="Gene3D" id="3.30.950.10">
    <property type="entry name" value="Methyltransferase, Cobalt-precorrin-4 Transmethylase, Domain 2"/>
    <property type="match status" value="1"/>
</dbReference>
<evidence type="ECO:0000256" key="6">
    <source>
        <dbReference type="RuleBase" id="RU003960"/>
    </source>
</evidence>
<dbReference type="Gene3D" id="3.40.1010.10">
    <property type="entry name" value="Cobalt-precorrin-4 Transmethylase, Domain 1"/>
    <property type="match status" value="1"/>
</dbReference>
<dbReference type="GO" id="GO:0019354">
    <property type="term" value="P:siroheme biosynthetic process"/>
    <property type="evidence" value="ECO:0007669"/>
    <property type="project" value="InterPro"/>
</dbReference>
<dbReference type="PANTHER" id="PTHR45790">
    <property type="entry name" value="SIROHEME SYNTHASE-RELATED"/>
    <property type="match status" value="1"/>
</dbReference>
<dbReference type="InterPro" id="IPR014777">
    <property type="entry name" value="4pyrrole_Mease_sub1"/>
</dbReference>
<dbReference type="FunFam" id="3.40.1010.10:FF:000001">
    <property type="entry name" value="Siroheme synthase"/>
    <property type="match status" value="1"/>
</dbReference>
<dbReference type="EMBL" id="QXDL01000077">
    <property type="protein sequence ID" value="RIH84238.1"/>
    <property type="molecule type" value="Genomic_DNA"/>
</dbReference>
<dbReference type="AlphaFoldDB" id="A0A399EJX7"/>
<evidence type="ECO:0000256" key="5">
    <source>
        <dbReference type="ARBA" id="ARBA00023244"/>
    </source>
</evidence>
<comment type="caution">
    <text evidence="8">The sequence shown here is derived from an EMBL/GenBank/DDBJ whole genome shotgun (WGS) entry which is preliminary data.</text>
</comment>
<keyword evidence="2 6" id="KW-0489">Methyltransferase</keyword>
<dbReference type="SUPFAM" id="SSF53790">
    <property type="entry name" value="Tetrapyrrole methylase"/>
    <property type="match status" value="1"/>
</dbReference>
<proteinExistence type="inferred from homology"/>
<evidence type="ECO:0000259" key="7">
    <source>
        <dbReference type="Pfam" id="PF00590"/>
    </source>
</evidence>
<evidence type="ECO:0000256" key="3">
    <source>
        <dbReference type="ARBA" id="ARBA00022679"/>
    </source>
</evidence>
<keyword evidence="5" id="KW-0627">Porphyrin biosynthesis</keyword>
<evidence type="ECO:0000256" key="2">
    <source>
        <dbReference type="ARBA" id="ARBA00022603"/>
    </source>
</evidence>
<dbReference type="RefSeq" id="WP_119315123.1">
    <property type="nucleotide sequence ID" value="NZ_QXDL01000077.1"/>
</dbReference>
<dbReference type="EC" id="2.1.1.107" evidence="1"/>
<evidence type="ECO:0000256" key="4">
    <source>
        <dbReference type="ARBA" id="ARBA00022691"/>
    </source>
</evidence>
<keyword evidence="4" id="KW-0949">S-adenosyl-L-methionine</keyword>
<feature type="domain" description="Tetrapyrrole methylase" evidence="7">
    <location>
        <begin position="4"/>
        <end position="212"/>
    </location>
</feature>
<name>A0A399EJX7_9DEIN</name>
<evidence type="ECO:0000256" key="1">
    <source>
        <dbReference type="ARBA" id="ARBA00012162"/>
    </source>
</evidence>
<dbReference type="NCBIfam" id="NF004790">
    <property type="entry name" value="PRK06136.1"/>
    <property type="match status" value="1"/>
</dbReference>
<dbReference type="InterPro" id="IPR000878">
    <property type="entry name" value="4pyrrol_Mease"/>
</dbReference>
<dbReference type="Proteomes" id="UP000265715">
    <property type="component" value="Unassembled WGS sequence"/>
</dbReference>
<dbReference type="InterPro" id="IPR035996">
    <property type="entry name" value="4pyrrol_Methylase_sf"/>
</dbReference>
<evidence type="ECO:0000313" key="9">
    <source>
        <dbReference type="Proteomes" id="UP000265715"/>
    </source>
</evidence>
<dbReference type="CDD" id="cd11642">
    <property type="entry name" value="SUMT"/>
    <property type="match status" value="1"/>
</dbReference>
<dbReference type="InterPro" id="IPR003043">
    <property type="entry name" value="Uropor_MeTrfase_CS"/>
</dbReference>
<dbReference type="InterPro" id="IPR014776">
    <property type="entry name" value="4pyrrole_Mease_sub2"/>
</dbReference>
<dbReference type="InterPro" id="IPR050161">
    <property type="entry name" value="Siro_Cobalamin_biosynth"/>
</dbReference>
<keyword evidence="9" id="KW-1185">Reference proteome</keyword>